<proteinExistence type="predicted"/>
<sequence>MQSKVPNIGGVISPTILTAAALRGVKVFQSFVVIINNQLYLLQPIEITPQLDLDVKIPYLNVIAGPVNLELPNLPNIGPDYNELQP</sequence>
<comment type="caution">
    <text evidence="1">The sequence shown here is derived from an EMBL/GenBank/DDBJ whole genome shotgun (WGS) entry which is preliminary data.</text>
</comment>
<dbReference type="AlphaFoldDB" id="A0A4U1CW58"/>
<dbReference type="Proteomes" id="UP000309488">
    <property type="component" value="Unassembled WGS sequence"/>
</dbReference>
<gene>
    <name evidence="1" type="ORF">FA048_08130</name>
</gene>
<accession>A0A4U1CW58</accession>
<protein>
    <submittedName>
        <fullName evidence="1">Uncharacterized protein</fullName>
    </submittedName>
</protein>
<evidence type="ECO:0000313" key="1">
    <source>
        <dbReference type="EMBL" id="TKC10158.1"/>
    </source>
</evidence>
<name>A0A4U1CW58_9SPHI</name>
<reference evidence="1 2" key="1">
    <citation type="submission" date="2019-04" db="EMBL/GenBank/DDBJ databases">
        <title>Pedobacter sp. RP-3-22 sp. nov., isolated from Arctic soil.</title>
        <authorList>
            <person name="Dahal R.H."/>
            <person name="Kim D.-U."/>
        </authorList>
    </citation>
    <scope>NUCLEOTIDE SEQUENCE [LARGE SCALE GENOMIC DNA]</scope>
    <source>
        <strain evidence="1 2">RP-3-22</strain>
    </source>
</reference>
<organism evidence="1 2">
    <name type="scientific">Pedobacter polaris</name>
    <dbReference type="NCBI Taxonomy" id="2571273"/>
    <lineage>
        <taxon>Bacteria</taxon>
        <taxon>Pseudomonadati</taxon>
        <taxon>Bacteroidota</taxon>
        <taxon>Sphingobacteriia</taxon>
        <taxon>Sphingobacteriales</taxon>
        <taxon>Sphingobacteriaceae</taxon>
        <taxon>Pedobacter</taxon>
    </lineage>
</organism>
<keyword evidence="2" id="KW-1185">Reference proteome</keyword>
<evidence type="ECO:0000313" key="2">
    <source>
        <dbReference type="Proteomes" id="UP000309488"/>
    </source>
</evidence>
<dbReference type="EMBL" id="SWBR01000002">
    <property type="protein sequence ID" value="TKC10158.1"/>
    <property type="molecule type" value="Genomic_DNA"/>
</dbReference>
<dbReference type="OrthoDB" id="9968194at2"/>
<dbReference type="RefSeq" id="WP_136839732.1">
    <property type="nucleotide sequence ID" value="NZ_SWBR01000002.1"/>
</dbReference>